<dbReference type="Pfam" id="PF07110">
    <property type="entry name" value="EthD"/>
    <property type="match status" value="1"/>
</dbReference>
<gene>
    <name evidence="2" type="ORF">SAMN04488691_104115</name>
</gene>
<dbReference type="NCBIfam" id="TIGR02118">
    <property type="entry name" value="EthD family reductase"/>
    <property type="match status" value="1"/>
</dbReference>
<dbReference type="Proteomes" id="UP000183894">
    <property type="component" value="Unassembled WGS sequence"/>
</dbReference>
<dbReference type="InterPro" id="IPR009799">
    <property type="entry name" value="EthD_dom"/>
</dbReference>
<dbReference type="AlphaFoldDB" id="A0A1H7PJT1"/>
<protein>
    <recommendedName>
        <fullName evidence="1">EthD domain-containing protein</fullName>
    </recommendedName>
</protein>
<accession>A0A1H7PJT1</accession>
<evidence type="ECO:0000313" key="3">
    <source>
        <dbReference type="Proteomes" id="UP000183894"/>
    </source>
</evidence>
<feature type="domain" description="EthD" evidence="1">
    <location>
        <begin position="11"/>
        <end position="89"/>
    </location>
</feature>
<dbReference type="SUPFAM" id="SSF54909">
    <property type="entry name" value="Dimeric alpha+beta barrel"/>
    <property type="match status" value="1"/>
</dbReference>
<evidence type="ECO:0000313" key="2">
    <source>
        <dbReference type="EMBL" id="SEL36041.1"/>
    </source>
</evidence>
<dbReference type="GO" id="GO:0016491">
    <property type="term" value="F:oxidoreductase activity"/>
    <property type="evidence" value="ECO:0007669"/>
    <property type="project" value="InterPro"/>
</dbReference>
<dbReference type="EMBL" id="FOAD01000004">
    <property type="protein sequence ID" value="SEL36041.1"/>
    <property type="molecule type" value="Genomic_DNA"/>
</dbReference>
<proteinExistence type="predicted"/>
<dbReference type="InterPro" id="IPR011008">
    <property type="entry name" value="Dimeric_a/b-barrel"/>
</dbReference>
<organism evidence="2 3">
    <name type="scientific">Haloferax larsenii</name>
    <dbReference type="NCBI Taxonomy" id="302484"/>
    <lineage>
        <taxon>Archaea</taxon>
        <taxon>Methanobacteriati</taxon>
        <taxon>Methanobacteriota</taxon>
        <taxon>Stenosarchaea group</taxon>
        <taxon>Halobacteria</taxon>
        <taxon>Halobacteriales</taxon>
        <taxon>Haloferacaceae</taxon>
        <taxon>Haloferax</taxon>
    </lineage>
</organism>
<reference evidence="2 3" key="1">
    <citation type="submission" date="2016-10" db="EMBL/GenBank/DDBJ databases">
        <authorList>
            <person name="de Groot N.N."/>
        </authorList>
    </citation>
    <scope>NUCLEOTIDE SEQUENCE [LARGE SCALE GENOMIC DNA]</scope>
    <source>
        <strain evidence="2 3">CDM_5</strain>
    </source>
</reference>
<evidence type="ECO:0000259" key="1">
    <source>
        <dbReference type="Pfam" id="PF07110"/>
    </source>
</evidence>
<dbReference type="OrthoDB" id="172569at2157"/>
<name>A0A1H7PJT1_HALLR</name>
<sequence>MIKLVNLVVRKDEYTHEEFVERWTGEHADLAKDLPGLKKYVTSLPASPERSEYDGIVELYFEDMESLKAAFSSEIGEAVNADAAEFIDMEQGPTEYVEETVQLDRS</sequence>
<dbReference type="Gene3D" id="3.30.70.100">
    <property type="match status" value="1"/>
</dbReference>
<dbReference type="RefSeq" id="WP_049918636.1">
    <property type="nucleotide sequence ID" value="NZ_FOAD01000004.1"/>
</dbReference>